<dbReference type="Pfam" id="PF00107">
    <property type="entry name" value="ADH_zinc_N"/>
    <property type="match status" value="1"/>
</dbReference>
<keyword evidence="16" id="KW-1185">Reference proteome</keyword>
<reference evidence="15 16" key="1">
    <citation type="submission" date="2018-07" db="EMBL/GenBank/DDBJ databases">
        <title>The complete nuclear genome of the prasinophyte Chloropicon primus (CCMP1205).</title>
        <authorList>
            <person name="Pombert J.-F."/>
            <person name="Otis C."/>
            <person name="Turmel M."/>
            <person name="Lemieux C."/>
        </authorList>
    </citation>
    <scope>NUCLEOTIDE SEQUENCE [LARGE SCALE GENOMIC DNA]</scope>
    <source>
        <strain evidence="15 16">CCMP1205</strain>
    </source>
</reference>
<dbReference type="SUPFAM" id="SSF51735">
    <property type="entry name" value="NAD(P)-binding Rossmann-fold domains"/>
    <property type="match status" value="1"/>
</dbReference>
<gene>
    <name evidence="15" type="ORF">A3770_06p43500</name>
    <name evidence="14" type="ORF">CPRI1469_LOCUS8481</name>
</gene>
<keyword evidence="3" id="KW-0444">Lipid biosynthesis</keyword>
<keyword evidence="4" id="KW-0276">Fatty acid metabolism</keyword>
<evidence type="ECO:0000256" key="1">
    <source>
        <dbReference type="ARBA" id="ARBA00004173"/>
    </source>
</evidence>
<comment type="catalytic activity">
    <reaction evidence="12">
        <text>a 2,3-saturated acyl-[ACP] + NADP(+) = a (2E)-enoyl-[ACP] + NADPH + H(+)</text>
        <dbReference type="Rhea" id="RHEA:22564"/>
        <dbReference type="Rhea" id="RHEA-COMP:9925"/>
        <dbReference type="Rhea" id="RHEA-COMP:9926"/>
        <dbReference type="ChEBI" id="CHEBI:15378"/>
        <dbReference type="ChEBI" id="CHEBI:57783"/>
        <dbReference type="ChEBI" id="CHEBI:58349"/>
        <dbReference type="ChEBI" id="CHEBI:78784"/>
        <dbReference type="ChEBI" id="CHEBI:78785"/>
        <dbReference type="EC" id="1.3.1.104"/>
    </reaction>
</comment>
<keyword evidence="9" id="KW-0496">Mitochondrion</keyword>
<dbReference type="InterPro" id="IPR013149">
    <property type="entry name" value="ADH-like_C"/>
</dbReference>
<evidence type="ECO:0000256" key="12">
    <source>
        <dbReference type="ARBA" id="ARBA00048843"/>
    </source>
</evidence>
<keyword evidence="10" id="KW-0275">Fatty acid biosynthesis</keyword>
<sequence>MMTTTTTPFALTLARRVAGLRLFGADASSVAGLAYRQHGEPKDVLSLEHLERKPLVEERSVRVEVMASSVNPADLNTIEGKYPLKPPLAEDGIAVGGSEGVGKVVEAGSGVGSLNVGDIVVPVKANCGLWATEVTGREEDFQIAIGRDQAQALQKEAITRLGSLSVCYSTAFQLLAPAQPGDVVIQNGASGAVGQAVIQIAKERQVRTINVVRDPHKEDYLRELGGDIVTSDLAKLKTICAELPAPKLALNCVGGESSAAIAKRLASKGHLVTYGGMAREPVVLPTPLLIFKGITSSGFWLSGQFYPESDHRQRQEMIDYLVGLVLAGKLGVRTKTLDFRGEALEAFRREHQGKVVFTM</sequence>
<accession>A0A5B8MRF0</accession>
<keyword evidence="8" id="KW-0443">Lipid metabolism</keyword>
<comment type="subcellular location">
    <subcellularLocation>
        <location evidence="1">Mitochondrion</location>
    </subcellularLocation>
</comment>
<evidence type="ECO:0000256" key="3">
    <source>
        <dbReference type="ARBA" id="ARBA00022516"/>
    </source>
</evidence>
<keyword evidence="6" id="KW-0809">Transit peptide</keyword>
<evidence type="ECO:0000256" key="2">
    <source>
        <dbReference type="ARBA" id="ARBA00010371"/>
    </source>
</evidence>
<comment type="similarity">
    <text evidence="2">Belongs to the zinc-containing alcohol dehydrogenase family. Quinone oxidoreductase subfamily.</text>
</comment>
<evidence type="ECO:0000259" key="13">
    <source>
        <dbReference type="SMART" id="SM00829"/>
    </source>
</evidence>
<keyword evidence="5" id="KW-0521">NADP</keyword>
<dbReference type="Gene3D" id="3.40.50.720">
    <property type="entry name" value="NAD(P)-binding Rossmann-like Domain"/>
    <property type="match status" value="1"/>
</dbReference>
<dbReference type="InterPro" id="IPR051034">
    <property type="entry name" value="Mito_Enoyl-ACP_Reductase"/>
</dbReference>
<evidence type="ECO:0000256" key="6">
    <source>
        <dbReference type="ARBA" id="ARBA00022946"/>
    </source>
</evidence>
<dbReference type="CDD" id="cd08290">
    <property type="entry name" value="ETR"/>
    <property type="match status" value="1"/>
</dbReference>
<protein>
    <recommendedName>
        <fullName evidence="11">enoyl-[acyl-carrier-protein] reductase</fullName>
        <ecNumber evidence="11">1.3.1.104</ecNumber>
    </recommendedName>
</protein>
<evidence type="ECO:0000256" key="7">
    <source>
        <dbReference type="ARBA" id="ARBA00023002"/>
    </source>
</evidence>
<evidence type="ECO:0000256" key="11">
    <source>
        <dbReference type="ARBA" id="ARBA00038963"/>
    </source>
</evidence>
<evidence type="ECO:0000256" key="10">
    <source>
        <dbReference type="ARBA" id="ARBA00023160"/>
    </source>
</evidence>
<dbReference type="PANTHER" id="PTHR43981:SF2">
    <property type="entry name" value="ENOYL-[ACYL-CARRIER-PROTEIN] REDUCTASE, MITOCHONDRIAL"/>
    <property type="match status" value="1"/>
</dbReference>
<evidence type="ECO:0000256" key="5">
    <source>
        <dbReference type="ARBA" id="ARBA00022857"/>
    </source>
</evidence>
<organism evidence="15 16">
    <name type="scientific">Chloropicon primus</name>
    <dbReference type="NCBI Taxonomy" id="1764295"/>
    <lineage>
        <taxon>Eukaryota</taxon>
        <taxon>Viridiplantae</taxon>
        <taxon>Chlorophyta</taxon>
        <taxon>Chloropicophyceae</taxon>
        <taxon>Chloropicales</taxon>
        <taxon>Chloropicaceae</taxon>
        <taxon>Chloropicon</taxon>
    </lineage>
</organism>
<dbReference type="GO" id="GO:0141148">
    <property type="term" value="F:enoyl-[acyl-carrier-protein] reductase (NADPH) activity"/>
    <property type="evidence" value="ECO:0007669"/>
    <property type="project" value="UniProtKB-EC"/>
</dbReference>
<evidence type="ECO:0000313" key="16">
    <source>
        <dbReference type="Proteomes" id="UP000316726"/>
    </source>
</evidence>
<dbReference type="Proteomes" id="UP000316726">
    <property type="component" value="Chromosome 6"/>
</dbReference>
<dbReference type="PANTHER" id="PTHR43981">
    <property type="entry name" value="ENOYL-[ACYL-CARRIER-PROTEIN] REDUCTASE, MITOCHONDRIAL"/>
    <property type="match status" value="1"/>
</dbReference>
<dbReference type="EMBL" id="CP031039">
    <property type="protein sequence ID" value="QDZ21832.1"/>
    <property type="molecule type" value="Genomic_DNA"/>
</dbReference>
<proteinExistence type="inferred from homology"/>
<dbReference type="SUPFAM" id="SSF50129">
    <property type="entry name" value="GroES-like"/>
    <property type="match status" value="1"/>
</dbReference>
<evidence type="ECO:0000256" key="8">
    <source>
        <dbReference type="ARBA" id="ARBA00023098"/>
    </source>
</evidence>
<dbReference type="InterPro" id="IPR013154">
    <property type="entry name" value="ADH-like_N"/>
</dbReference>
<dbReference type="EC" id="1.3.1.104" evidence="11"/>
<dbReference type="InterPro" id="IPR020843">
    <property type="entry name" value="ER"/>
</dbReference>
<dbReference type="STRING" id="1764295.A0A5B8MRF0"/>
<evidence type="ECO:0000256" key="9">
    <source>
        <dbReference type="ARBA" id="ARBA00023128"/>
    </source>
</evidence>
<evidence type="ECO:0000313" key="15">
    <source>
        <dbReference type="EMBL" id="QDZ21832.1"/>
    </source>
</evidence>
<evidence type="ECO:0000256" key="4">
    <source>
        <dbReference type="ARBA" id="ARBA00022832"/>
    </source>
</evidence>
<dbReference type="EMBL" id="HBHL01012899">
    <property type="protein sequence ID" value="CAD9719615.1"/>
    <property type="molecule type" value="Transcribed_RNA"/>
</dbReference>
<reference evidence="14" key="2">
    <citation type="submission" date="2021-01" db="EMBL/GenBank/DDBJ databases">
        <authorList>
            <person name="Corre E."/>
            <person name="Pelletier E."/>
            <person name="Niang G."/>
            <person name="Scheremetjew M."/>
            <person name="Finn R."/>
            <person name="Kale V."/>
            <person name="Holt S."/>
            <person name="Cochrane G."/>
            <person name="Meng A."/>
            <person name="Brown T."/>
            <person name="Cohen L."/>
        </authorList>
    </citation>
    <scope>NUCLEOTIDE SEQUENCE</scope>
    <source>
        <strain evidence="14">CCMP1205</strain>
    </source>
</reference>
<name>A0A5B8MRF0_9CHLO</name>
<dbReference type="AlphaFoldDB" id="A0A5B8MRF0"/>
<dbReference type="InterPro" id="IPR011032">
    <property type="entry name" value="GroES-like_sf"/>
</dbReference>
<dbReference type="GO" id="GO:0006633">
    <property type="term" value="P:fatty acid biosynthetic process"/>
    <property type="evidence" value="ECO:0007669"/>
    <property type="project" value="UniProtKB-KW"/>
</dbReference>
<dbReference type="Gene3D" id="3.90.180.10">
    <property type="entry name" value="Medium-chain alcohol dehydrogenases, catalytic domain"/>
    <property type="match status" value="1"/>
</dbReference>
<keyword evidence="7" id="KW-0560">Oxidoreductase</keyword>
<dbReference type="Pfam" id="PF08240">
    <property type="entry name" value="ADH_N"/>
    <property type="match status" value="1"/>
</dbReference>
<dbReference type="SMART" id="SM00829">
    <property type="entry name" value="PKS_ER"/>
    <property type="match status" value="1"/>
</dbReference>
<evidence type="ECO:0000313" key="14">
    <source>
        <dbReference type="EMBL" id="CAD9719615.1"/>
    </source>
</evidence>
<dbReference type="OrthoDB" id="7482721at2759"/>
<feature type="domain" description="Enoyl reductase (ER)" evidence="13">
    <location>
        <begin position="42"/>
        <end position="357"/>
    </location>
</feature>
<dbReference type="GO" id="GO:0005739">
    <property type="term" value="C:mitochondrion"/>
    <property type="evidence" value="ECO:0007669"/>
    <property type="project" value="UniProtKB-SubCell"/>
</dbReference>
<dbReference type="InterPro" id="IPR036291">
    <property type="entry name" value="NAD(P)-bd_dom_sf"/>
</dbReference>